<sequence length="48" mass="5697">MALFEACHVPLYLKAEQILIMDNYSCLHSRQSYIDPNRCLERVMFDFA</sequence>
<evidence type="ECO:0000313" key="3">
    <source>
        <dbReference type="Proteomes" id="UP000248272"/>
    </source>
</evidence>
<dbReference type="SUPFAM" id="SSF51197">
    <property type="entry name" value="Clavaminate synthase-like"/>
    <property type="match status" value="1"/>
</dbReference>
<name>A0A2Z6UPZ7_MICAE</name>
<proteinExistence type="predicted"/>
<evidence type="ECO:0000313" key="2">
    <source>
        <dbReference type="EMBL" id="GBL11362.1"/>
    </source>
</evidence>
<protein>
    <submittedName>
        <fullName evidence="2">Uncharacterized protein</fullName>
    </submittedName>
</protein>
<dbReference type="RefSeq" id="WP_253256941.1">
    <property type="nucleotide sequence ID" value="NZ_BDSG01000072.1"/>
</dbReference>
<dbReference type="InterPro" id="IPR042098">
    <property type="entry name" value="TauD-like_sf"/>
</dbReference>
<keyword evidence="1" id="KW-0560">Oxidoreductase</keyword>
<evidence type="ECO:0000256" key="1">
    <source>
        <dbReference type="ARBA" id="ARBA00023002"/>
    </source>
</evidence>
<dbReference type="EMBL" id="BDSG01000072">
    <property type="protein sequence ID" value="GBL11362.1"/>
    <property type="molecule type" value="Genomic_DNA"/>
</dbReference>
<dbReference type="Gene3D" id="3.60.130.10">
    <property type="entry name" value="Clavaminate synthase-like"/>
    <property type="match status" value="1"/>
</dbReference>
<reference evidence="2 3" key="1">
    <citation type="journal article" date="2018" name="Front. Microbiol.">
        <title>Adaptation of the Freshwater Bloom-Forming Cyanobacterium Microcystis aeruginosa to Brackish Water Is Driven by Recent Horizontal Transfer of Sucrose Genes.</title>
        <authorList>
            <person name="Tanabe Y."/>
            <person name="Hodoki Y."/>
            <person name="Sano T."/>
            <person name="Tada K."/>
            <person name="Watanabe M.M."/>
        </authorList>
    </citation>
    <scope>NUCLEOTIDE SEQUENCE [LARGE SCALE GENOMIC DNA]</scope>
    <source>
        <strain evidence="2 3">Sj</strain>
    </source>
</reference>
<accession>A0A2Z6UPZ7</accession>
<gene>
    <name evidence="2" type="ORF">MSj_02866</name>
</gene>
<organism evidence="2 3">
    <name type="scientific">Microcystis aeruginosa Sj</name>
    <dbReference type="NCBI Taxonomy" id="1979544"/>
    <lineage>
        <taxon>Bacteria</taxon>
        <taxon>Bacillati</taxon>
        <taxon>Cyanobacteriota</taxon>
        <taxon>Cyanophyceae</taxon>
        <taxon>Oscillatoriophycideae</taxon>
        <taxon>Chroococcales</taxon>
        <taxon>Microcystaceae</taxon>
        <taxon>Microcystis</taxon>
    </lineage>
</organism>
<comment type="caution">
    <text evidence="2">The sequence shown here is derived from an EMBL/GenBank/DDBJ whole genome shotgun (WGS) entry which is preliminary data.</text>
</comment>
<dbReference type="AlphaFoldDB" id="A0A2Z6UPZ7"/>
<dbReference type="GO" id="GO:0016491">
    <property type="term" value="F:oxidoreductase activity"/>
    <property type="evidence" value="ECO:0007669"/>
    <property type="project" value="UniProtKB-KW"/>
</dbReference>
<dbReference type="Proteomes" id="UP000248272">
    <property type="component" value="Unassembled WGS sequence"/>
</dbReference>